<dbReference type="InterPro" id="IPR001633">
    <property type="entry name" value="EAL_dom"/>
</dbReference>
<dbReference type="RefSeq" id="WP_110263174.1">
    <property type="nucleotide sequence ID" value="NZ_CAWNXA010000001.1"/>
</dbReference>
<dbReference type="PROSITE" id="PS50887">
    <property type="entry name" value="GGDEF"/>
    <property type="match status" value="1"/>
</dbReference>
<feature type="domain" description="PAS" evidence="2">
    <location>
        <begin position="140"/>
        <end position="193"/>
    </location>
</feature>
<dbReference type="SUPFAM" id="SSF55073">
    <property type="entry name" value="Nucleotide cyclase"/>
    <property type="match status" value="1"/>
</dbReference>
<dbReference type="PANTHER" id="PTHR44757">
    <property type="entry name" value="DIGUANYLATE CYCLASE DGCP"/>
    <property type="match status" value="1"/>
</dbReference>
<feature type="domain" description="PAC" evidence="3">
    <location>
        <begin position="96"/>
        <end position="146"/>
    </location>
</feature>
<dbReference type="EMBL" id="QICN01000001">
    <property type="protein sequence ID" value="PXV71014.1"/>
    <property type="molecule type" value="Genomic_DNA"/>
</dbReference>
<dbReference type="NCBIfam" id="TIGR00254">
    <property type="entry name" value="GGDEF"/>
    <property type="match status" value="1"/>
</dbReference>
<accession>A0A318EJE8</accession>
<reference evidence="6 7" key="1">
    <citation type="submission" date="2018-04" db="EMBL/GenBank/DDBJ databases">
        <title>Genomic Encyclopedia of Type Strains, Phase IV (KMG-IV): sequencing the most valuable type-strain genomes for metagenomic binning, comparative biology and taxonomic classification.</title>
        <authorList>
            <person name="Goeker M."/>
        </authorList>
    </citation>
    <scope>NUCLEOTIDE SEQUENCE [LARGE SCALE GENOMIC DNA]</scope>
    <source>
        <strain evidence="6 7">DSM 104150</strain>
    </source>
</reference>
<dbReference type="Proteomes" id="UP000248330">
    <property type="component" value="Unassembled WGS sequence"/>
</dbReference>
<dbReference type="AlphaFoldDB" id="A0A318EJE8"/>
<evidence type="ECO:0000313" key="6">
    <source>
        <dbReference type="EMBL" id="PXV71014.1"/>
    </source>
</evidence>
<sequence length="850" mass="94550">MTADRNSPAGPSATPLPGEEQRLRLVIEAAPNAMVMVDRRGLITLVNTQTEKLFAYNRAQMLGQPVEMLIPQRFRTHHHAFRDSFFTHPDARAMGAGRDLYGLRGDGREVPIEIGLNPLQMPDGPYVLASVIDITERKRAEERLRLIIEAAPNAMLMTNAQGRIVLVNSQTERLFGYSRDELLRLSVEALIPERFRAHHQTFRNDFFAQPDARAMGAGRELYGLRKDASEIPIEIGLNPLQTEDGTFVLASVIDISERLLAQRATRVAEADRLRQSILDSLPFAVIATDVDGCILTVNPAALQLLDYRREELVGRSALLIHEPQELRRRAEEFSEQTGLEIPANFQVIVASGSRNTADEREWTYVRKDGRHVPVNIAITAMRDDDGRVHGFLKVAYDITERKRTEAVIRHMAHHDALTGLPNRALLLDRIEIAIEQARPRGGRLALLMLDLDHFKRINDSLGHLVGDRLLLGVSQRLRRCVRRSDTVARLGGDEFVILLADAESREALKPLTDQIAAAIAAPIQVDEHELLVSSSIGGCVYPDDGDDPTTLLKRADTAMYHAKANGRSNFQWFSAAMEQESRDRLALATALRRAIESDELSVGYQPQIALRSGQVCGLEALARWNSLPWGEVSPDRFVPIAEEGGLILLLGERVLRTACRECVQLQRSLGRRLSLAVNVSPRQFQQPEWPQVVRSALLESGLSPADLELEITEGMLMQSPDRSVAQLRALRDLGVAIVIDDFGTGYSSLSYLTRFPIDKLKIDRSFVRDLDADAADAAVVNAIIAMAHSLDIGVVAEGVETLQQQQYLQQRDCDQVQGFLYSIAVPLEMLETRIADIEHRHGTPAPQSAA</sequence>
<dbReference type="SMART" id="SM00267">
    <property type="entry name" value="GGDEF"/>
    <property type="match status" value="1"/>
</dbReference>
<dbReference type="PROSITE" id="PS50113">
    <property type="entry name" value="PAC"/>
    <property type="match status" value="2"/>
</dbReference>
<dbReference type="Gene3D" id="3.20.20.450">
    <property type="entry name" value="EAL domain"/>
    <property type="match status" value="1"/>
</dbReference>
<proteinExistence type="predicted"/>
<dbReference type="Pfam" id="PF13426">
    <property type="entry name" value="PAS_9"/>
    <property type="match status" value="1"/>
</dbReference>
<dbReference type="SMART" id="SM00052">
    <property type="entry name" value="EAL"/>
    <property type="match status" value="1"/>
</dbReference>
<dbReference type="PANTHER" id="PTHR44757:SF2">
    <property type="entry name" value="BIOFILM ARCHITECTURE MAINTENANCE PROTEIN MBAA"/>
    <property type="match status" value="1"/>
</dbReference>
<dbReference type="InterPro" id="IPR035919">
    <property type="entry name" value="EAL_sf"/>
</dbReference>
<feature type="domain" description="PAS" evidence="2">
    <location>
        <begin position="19"/>
        <end position="72"/>
    </location>
</feature>
<dbReference type="InterPro" id="IPR013767">
    <property type="entry name" value="PAS_fold"/>
</dbReference>
<evidence type="ECO:0000259" key="3">
    <source>
        <dbReference type="PROSITE" id="PS50113"/>
    </source>
</evidence>
<name>A0A318EJE8_9GAMM</name>
<dbReference type="GO" id="GO:0003824">
    <property type="term" value="F:catalytic activity"/>
    <property type="evidence" value="ECO:0007669"/>
    <property type="project" value="UniProtKB-ARBA"/>
</dbReference>
<evidence type="ECO:0000259" key="5">
    <source>
        <dbReference type="PROSITE" id="PS50887"/>
    </source>
</evidence>
<dbReference type="CDD" id="cd01948">
    <property type="entry name" value="EAL"/>
    <property type="match status" value="1"/>
</dbReference>
<dbReference type="InterPro" id="IPR043128">
    <property type="entry name" value="Rev_trsase/Diguanyl_cyclase"/>
</dbReference>
<dbReference type="Pfam" id="PF00563">
    <property type="entry name" value="EAL"/>
    <property type="match status" value="1"/>
</dbReference>
<evidence type="ECO:0000259" key="2">
    <source>
        <dbReference type="PROSITE" id="PS50112"/>
    </source>
</evidence>
<dbReference type="Gene3D" id="3.30.70.270">
    <property type="match status" value="1"/>
</dbReference>
<comment type="cofactor">
    <cofactor evidence="1">
        <name>Mg(2+)</name>
        <dbReference type="ChEBI" id="CHEBI:18420"/>
    </cofactor>
</comment>
<feature type="domain" description="GGDEF" evidence="5">
    <location>
        <begin position="442"/>
        <end position="575"/>
    </location>
</feature>
<dbReference type="InterPro" id="IPR052155">
    <property type="entry name" value="Biofilm_reg_signaling"/>
</dbReference>
<dbReference type="SMART" id="SM00086">
    <property type="entry name" value="PAC"/>
    <property type="match status" value="3"/>
</dbReference>
<dbReference type="Pfam" id="PF00990">
    <property type="entry name" value="GGDEF"/>
    <property type="match status" value="1"/>
</dbReference>
<dbReference type="PIRSF" id="PIRSF005925">
    <property type="entry name" value="Dos"/>
    <property type="match status" value="1"/>
</dbReference>
<evidence type="ECO:0000259" key="4">
    <source>
        <dbReference type="PROSITE" id="PS50883"/>
    </source>
</evidence>
<dbReference type="SUPFAM" id="SSF141868">
    <property type="entry name" value="EAL domain-like"/>
    <property type="match status" value="1"/>
</dbReference>
<gene>
    <name evidence="6" type="ORF">C8D93_10152</name>
</gene>
<dbReference type="PROSITE" id="PS50112">
    <property type="entry name" value="PAS"/>
    <property type="match status" value="3"/>
</dbReference>
<feature type="domain" description="PAS" evidence="2">
    <location>
        <begin position="270"/>
        <end position="319"/>
    </location>
</feature>
<dbReference type="FunFam" id="3.30.70.270:FF:000001">
    <property type="entry name" value="Diguanylate cyclase domain protein"/>
    <property type="match status" value="1"/>
</dbReference>
<comment type="caution">
    <text evidence="6">The sequence shown here is derived from an EMBL/GenBank/DDBJ whole genome shotgun (WGS) entry which is preliminary data.</text>
</comment>
<dbReference type="SUPFAM" id="SSF55785">
    <property type="entry name" value="PYP-like sensor domain (PAS domain)"/>
    <property type="match status" value="3"/>
</dbReference>
<dbReference type="Pfam" id="PF00989">
    <property type="entry name" value="PAS"/>
    <property type="match status" value="2"/>
</dbReference>
<dbReference type="InterPro" id="IPR000700">
    <property type="entry name" value="PAS-assoc_C"/>
</dbReference>
<evidence type="ECO:0000256" key="1">
    <source>
        <dbReference type="ARBA" id="ARBA00001946"/>
    </source>
</evidence>
<feature type="domain" description="EAL" evidence="4">
    <location>
        <begin position="584"/>
        <end position="838"/>
    </location>
</feature>
<organism evidence="6 7">
    <name type="scientific">Sinimarinibacterium flocculans</name>
    <dbReference type="NCBI Taxonomy" id="985250"/>
    <lineage>
        <taxon>Bacteria</taxon>
        <taxon>Pseudomonadati</taxon>
        <taxon>Pseudomonadota</taxon>
        <taxon>Gammaproteobacteria</taxon>
        <taxon>Nevskiales</taxon>
        <taxon>Nevskiaceae</taxon>
        <taxon>Sinimarinibacterium</taxon>
    </lineage>
</organism>
<dbReference type="InterPro" id="IPR029787">
    <property type="entry name" value="Nucleotide_cyclase"/>
</dbReference>
<dbReference type="InterPro" id="IPR035965">
    <property type="entry name" value="PAS-like_dom_sf"/>
</dbReference>
<feature type="domain" description="PAC" evidence="3">
    <location>
        <begin position="358"/>
        <end position="410"/>
    </location>
</feature>
<dbReference type="CDD" id="cd01949">
    <property type="entry name" value="GGDEF"/>
    <property type="match status" value="1"/>
</dbReference>
<dbReference type="NCBIfam" id="TIGR00229">
    <property type="entry name" value="sensory_box"/>
    <property type="match status" value="3"/>
</dbReference>
<keyword evidence="7" id="KW-1185">Reference proteome</keyword>
<dbReference type="InterPro" id="IPR001610">
    <property type="entry name" value="PAC"/>
</dbReference>
<dbReference type="OrthoDB" id="9804951at2"/>
<dbReference type="GO" id="GO:0006355">
    <property type="term" value="P:regulation of DNA-templated transcription"/>
    <property type="evidence" value="ECO:0007669"/>
    <property type="project" value="InterPro"/>
</dbReference>
<dbReference type="SMART" id="SM00091">
    <property type="entry name" value="PAS"/>
    <property type="match status" value="3"/>
</dbReference>
<dbReference type="PROSITE" id="PS50883">
    <property type="entry name" value="EAL"/>
    <property type="match status" value="1"/>
</dbReference>
<protein>
    <submittedName>
        <fullName evidence="6">PAS domain S-box-containing protein/diguanylate cyclase (GGDEF)-like protein</fullName>
    </submittedName>
</protein>
<dbReference type="InterPro" id="IPR012226">
    <property type="entry name" value="Diguanyl_cyclase/Pdiesterase"/>
</dbReference>
<dbReference type="InterPro" id="IPR000160">
    <property type="entry name" value="GGDEF_dom"/>
</dbReference>
<dbReference type="Gene3D" id="3.30.450.20">
    <property type="entry name" value="PAS domain"/>
    <property type="match status" value="3"/>
</dbReference>
<evidence type="ECO:0000313" key="7">
    <source>
        <dbReference type="Proteomes" id="UP000248330"/>
    </source>
</evidence>
<dbReference type="InterPro" id="IPR000014">
    <property type="entry name" value="PAS"/>
</dbReference>
<dbReference type="CDD" id="cd00130">
    <property type="entry name" value="PAS"/>
    <property type="match status" value="3"/>
</dbReference>